<keyword evidence="2" id="KW-1185">Reference proteome</keyword>
<organism evidence="1 2">
    <name type="scientific">Paenactinomyces guangxiensis</name>
    <dbReference type="NCBI Taxonomy" id="1490290"/>
    <lineage>
        <taxon>Bacteria</taxon>
        <taxon>Bacillati</taxon>
        <taxon>Bacillota</taxon>
        <taxon>Bacilli</taxon>
        <taxon>Bacillales</taxon>
        <taxon>Thermoactinomycetaceae</taxon>
        <taxon>Paenactinomyces</taxon>
    </lineage>
</organism>
<dbReference type="InterPro" id="IPR046342">
    <property type="entry name" value="CBS_dom_sf"/>
</dbReference>
<reference evidence="1 2" key="1">
    <citation type="submission" date="2020-07" db="EMBL/GenBank/DDBJ databases">
        <authorList>
            <person name="Feng H."/>
        </authorList>
    </citation>
    <scope>NUCLEOTIDE SEQUENCE [LARGE SCALE GENOMIC DNA]</scope>
    <source>
        <strain evidence="2">s-10</strain>
    </source>
</reference>
<sequence>MSKYRVIQSLHWVKPLSINANFEETLPVIVRYPFVPIVDEDGFSFLGIVKISDIEAVLEATYGHHVPGARFMLGVIVDFPHELEHLLACLKPYNLNIISIVTFDAGDKAIRRILLKIQHSPYTEEIKQKLEEAGFRILSLSQS</sequence>
<proteinExistence type="predicted"/>
<protein>
    <recommendedName>
        <fullName evidence="3">CBS domain-containing protein</fullName>
    </recommendedName>
</protein>
<dbReference type="SUPFAM" id="SSF54631">
    <property type="entry name" value="CBS-domain pair"/>
    <property type="match status" value="1"/>
</dbReference>
<accession>A0A7W1WN35</accession>
<dbReference type="AlphaFoldDB" id="A0A7W1WN35"/>
<dbReference type="Gene3D" id="3.10.580.10">
    <property type="entry name" value="CBS-domain"/>
    <property type="match status" value="1"/>
</dbReference>
<dbReference type="EMBL" id="JACEIQ010000001">
    <property type="protein sequence ID" value="MBA4492793.1"/>
    <property type="molecule type" value="Genomic_DNA"/>
</dbReference>
<evidence type="ECO:0000313" key="1">
    <source>
        <dbReference type="EMBL" id="MBA4492793.1"/>
    </source>
</evidence>
<gene>
    <name evidence="1" type="ORF">H1191_00505</name>
</gene>
<evidence type="ECO:0008006" key="3">
    <source>
        <dbReference type="Google" id="ProtNLM"/>
    </source>
</evidence>
<name>A0A7W1WN35_9BACL</name>
<dbReference type="RefSeq" id="WP_181750027.1">
    <property type="nucleotide sequence ID" value="NZ_JACEIQ010000001.1"/>
</dbReference>
<comment type="caution">
    <text evidence="1">The sequence shown here is derived from an EMBL/GenBank/DDBJ whole genome shotgun (WGS) entry which is preliminary data.</text>
</comment>
<evidence type="ECO:0000313" key="2">
    <source>
        <dbReference type="Proteomes" id="UP000535491"/>
    </source>
</evidence>
<dbReference type="Proteomes" id="UP000535491">
    <property type="component" value="Unassembled WGS sequence"/>
</dbReference>